<dbReference type="EMBL" id="LAZR01001157">
    <property type="protein sequence ID" value="KKN49664.1"/>
    <property type="molecule type" value="Genomic_DNA"/>
</dbReference>
<feature type="non-terminal residue" evidence="1">
    <location>
        <position position="32"/>
    </location>
</feature>
<gene>
    <name evidence="1" type="ORF">LCGC14_0640660</name>
</gene>
<reference evidence="1" key="1">
    <citation type="journal article" date="2015" name="Nature">
        <title>Complex archaea that bridge the gap between prokaryotes and eukaryotes.</title>
        <authorList>
            <person name="Spang A."/>
            <person name="Saw J.H."/>
            <person name="Jorgensen S.L."/>
            <person name="Zaremba-Niedzwiedzka K."/>
            <person name="Martijn J."/>
            <person name="Lind A.E."/>
            <person name="van Eijk R."/>
            <person name="Schleper C."/>
            <person name="Guy L."/>
            <person name="Ettema T.J."/>
        </authorList>
    </citation>
    <scope>NUCLEOTIDE SEQUENCE</scope>
</reference>
<comment type="caution">
    <text evidence="1">The sequence shown here is derived from an EMBL/GenBank/DDBJ whole genome shotgun (WGS) entry which is preliminary data.</text>
</comment>
<sequence length="32" mass="4081">MKGIFRIIIYFGFRLDIKVIKEYFYIIYVRFD</sequence>
<proteinExistence type="predicted"/>
<organism evidence="1">
    <name type="scientific">marine sediment metagenome</name>
    <dbReference type="NCBI Taxonomy" id="412755"/>
    <lineage>
        <taxon>unclassified sequences</taxon>
        <taxon>metagenomes</taxon>
        <taxon>ecological metagenomes</taxon>
    </lineage>
</organism>
<protein>
    <submittedName>
        <fullName evidence="1">Uncharacterized protein</fullName>
    </submittedName>
</protein>
<name>A0A0F9R4I2_9ZZZZ</name>
<dbReference type="AlphaFoldDB" id="A0A0F9R4I2"/>
<accession>A0A0F9R4I2</accession>
<evidence type="ECO:0000313" key="1">
    <source>
        <dbReference type="EMBL" id="KKN49664.1"/>
    </source>
</evidence>